<dbReference type="GO" id="GO:0000785">
    <property type="term" value="C:chromatin"/>
    <property type="evidence" value="ECO:0007669"/>
    <property type="project" value="TreeGrafter"/>
</dbReference>
<dbReference type="InterPro" id="IPR003347">
    <property type="entry name" value="JmjC_dom"/>
</dbReference>
<name>A0AAD1XCS7_EUPCR</name>
<dbReference type="PANTHER" id="PTHR10694:SF113">
    <property type="entry name" value="PROTEIN JUMONJI"/>
    <property type="match status" value="1"/>
</dbReference>
<proteinExistence type="predicted"/>
<dbReference type="Pfam" id="PF02928">
    <property type="entry name" value="zf-C5HC2"/>
    <property type="match status" value="1"/>
</dbReference>
<dbReference type="GO" id="GO:0010468">
    <property type="term" value="P:regulation of gene expression"/>
    <property type="evidence" value="ECO:0007669"/>
    <property type="project" value="TreeGrafter"/>
</dbReference>
<evidence type="ECO:0000256" key="3">
    <source>
        <dbReference type="SAM" id="MobiDB-lite"/>
    </source>
</evidence>
<dbReference type="EMBL" id="CAMPGE010010763">
    <property type="protein sequence ID" value="CAI2369610.1"/>
    <property type="molecule type" value="Genomic_DNA"/>
</dbReference>
<feature type="compositionally biased region" description="Pro residues" evidence="3">
    <location>
        <begin position="720"/>
        <end position="738"/>
    </location>
</feature>
<organism evidence="5 6">
    <name type="scientific">Euplotes crassus</name>
    <dbReference type="NCBI Taxonomy" id="5936"/>
    <lineage>
        <taxon>Eukaryota</taxon>
        <taxon>Sar</taxon>
        <taxon>Alveolata</taxon>
        <taxon>Ciliophora</taxon>
        <taxon>Intramacronucleata</taxon>
        <taxon>Spirotrichea</taxon>
        <taxon>Hypotrichia</taxon>
        <taxon>Euplotida</taxon>
        <taxon>Euplotidae</taxon>
        <taxon>Moneuplotes</taxon>
    </lineage>
</organism>
<feature type="region of interest" description="Disordered" evidence="3">
    <location>
        <begin position="617"/>
        <end position="762"/>
    </location>
</feature>
<evidence type="ECO:0000256" key="1">
    <source>
        <dbReference type="ARBA" id="ARBA00004123"/>
    </source>
</evidence>
<dbReference type="SUPFAM" id="SSF51197">
    <property type="entry name" value="Clavaminate synthase-like"/>
    <property type="match status" value="1"/>
</dbReference>
<feature type="compositionally biased region" description="Polar residues" evidence="3">
    <location>
        <begin position="650"/>
        <end position="664"/>
    </location>
</feature>
<dbReference type="GO" id="GO:0034647">
    <property type="term" value="F:histone H3K4me/H3K4me2/H3K4me3 demethylase activity"/>
    <property type="evidence" value="ECO:0007669"/>
    <property type="project" value="TreeGrafter"/>
</dbReference>
<comment type="caution">
    <text evidence="5">The sequence shown here is derived from an EMBL/GenBank/DDBJ whole genome shotgun (WGS) entry which is preliminary data.</text>
</comment>
<sequence>MENFNSTLTPIFNQIQEKPKPAWANQKKIDYSQGYNAQKKRILKQLSKNRGNIDHSQIDFTVGMQTLATTKSFESKNISCATQGGTYEKSGLSEVQAQRNSFPKLSQKRRFKSKGKKGDCDFYPIGDIDDTFTNLIEEEINENKSAQDKTTKFINIKPLYAHEVYHNDKERFDNEPFLRYFERIARGADLEELGAIKIRAKDAFDFDCKFRKDLNLKFKTRTQSPYAMSKGEPIEENQEGYTFKEFFKKCVKNSKEIHKYFKHLPKNDMCKQIENNYWYFHKLDRQRLVKVEYANDIPIDHFGSGFPTEKENKYSSHPWNLNCMNSAPNTLLQFCPDKNISGINKPWMYISHPYSSFCWHYEDMMMYSINYMHEGTAKIWYTIPNCDRIKFEKYIKKKYKNLYEKDDDLFFNINFQVSPLELINNGIQVHRTIQRPGDYIITFPGCYHCGISLGYTLAEAVNFTSSDWLKYGFESIDIYTQNGCKNPLFPFEWMITQNIINHNRLSLSKSCRKEIFTYWQKFYSKEKRNRRVFLKKLKNKRKVKKECTEKLPDGDKTPEDAYECNYCINFCYFSMIKCRKCNIHYCTSHDFFYCEHYEDITLVNRFTDQELEEINKRAKEMPNAENQNEDEEDEKGEEDEEVENNQSDNTQDTISTSPQNSQTLPKPPYKLTKILKTPSTTGPITDTPAFPDPSPTPQTPRTPSFLFSSPTHLSFNPFHPQNPPPQDPSSEFPSPPSFHPFSTTSPARPSPPAHTSFQFEEQNQKESYSTTTFMNNRLGNYNQLVGQYAQSGGFGNKGSEVIDIINLSYQIPS</sequence>
<evidence type="ECO:0000259" key="4">
    <source>
        <dbReference type="PROSITE" id="PS51184"/>
    </source>
</evidence>
<comment type="subcellular location">
    <subcellularLocation>
        <location evidence="1">Nucleus</location>
    </subcellularLocation>
</comment>
<dbReference type="PANTHER" id="PTHR10694">
    <property type="entry name" value="LYSINE-SPECIFIC DEMETHYLASE"/>
    <property type="match status" value="1"/>
</dbReference>
<dbReference type="GO" id="GO:0005634">
    <property type="term" value="C:nucleus"/>
    <property type="evidence" value="ECO:0007669"/>
    <property type="project" value="UniProtKB-SubCell"/>
</dbReference>
<accession>A0AAD1XCS7</accession>
<evidence type="ECO:0000256" key="2">
    <source>
        <dbReference type="ARBA" id="ARBA00023242"/>
    </source>
</evidence>
<feature type="compositionally biased region" description="Acidic residues" evidence="3">
    <location>
        <begin position="627"/>
        <end position="643"/>
    </location>
</feature>
<dbReference type="Proteomes" id="UP001295684">
    <property type="component" value="Unassembled WGS sequence"/>
</dbReference>
<dbReference type="PROSITE" id="PS51184">
    <property type="entry name" value="JMJC"/>
    <property type="match status" value="1"/>
</dbReference>
<reference evidence="5" key="1">
    <citation type="submission" date="2023-07" db="EMBL/GenBank/DDBJ databases">
        <authorList>
            <consortium name="AG Swart"/>
            <person name="Singh M."/>
            <person name="Singh A."/>
            <person name="Seah K."/>
            <person name="Emmerich C."/>
        </authorList>
    </citation>
    <scope>NUCLEOTIDE SEQUENCE</scope>
    <source>
        <strain evidence="5">DP1</strain>
    </source>
</reference>
<evidence type="ECO:0000313" key="5">
    <source>
        <dbReference type="EMBL" id="CAI2369610.1"/>
    </source>
</evidence>
<feature type="compositionally biased region" description="Pro residues" evidence="3">
    <location>
        <begin position="690"/>
        <end position="700"/>
    </location>
</feature>
<dbReference type="Gene3D" id="2.60.120.650">
    <property type="entry name" value="Cupin"/>
    <property type="match status" value="1"/>
</dbReference>
<protein>
    <recommendedName>
        <fullName evidence="4">JmjC domain-containing protein</fullName>
    </recommendedName>
</protein>
<dbReference type="SMART" id="SM00558">
    <property type="entry name" value="JmjC"/>
    <property type="match status" value="1"/>
</dbReference>
<keyword evidence="6" id="KW-1185">Reference proteome</keyword>
<dbReference type="Pfam" id="PF02373">
    <property type="entry name" value="JmjC"/>
    <property type="match status" value="1"/>
</dbReference>
<feature type="domain" description="JmjC" evidence="4">
    <location>
        <begin position="313"/>
        <end position="480"/>
    </location>
</feature>
<dbReference type="AlphaFoldDB" id="A0AAD1XCS7"/>
<dbReference type="InterPro" id="IPR004198">
    <property type="entry name" value="Znf_C5HC2"/>
</dbReference>
<evidence type="ECO:0000313" key="6">
    <source>
        <dbReference type="Proteomes" id="UP001295684"/>
    </source>
</evidence>
<keyword evidence="2" id="KW-0539">Nucleus</keyword>
<gene>
    <name evidence="5" type="ORF">ECRASSUSDP1_LOCUS10913</name>
</gene>